<feature type="domain" description="DSBA-like thioredoxin" evidence="1">
    <location>
        <begin position="3"/>
        <end position="186"/>
    </location>
</feature>
<dbReference type="InterPro" id="IPR036249">
    <property type="entry name" value="Thioredoxin-like_sf"/>
</dbReference>
<accession>A0A7S4P0F0</accession>
<evidence type="ECO:0000313" key="2">
    <source>
        <dbReference type="EMBL" id="CAE2319706.1"/>
    </source>
</evidence>
<organism evidence="2">
    <name type="scientific">Paramoeba aestuarina</name>
    <dbReference type="NCBI Taxonomy" id="180227"/>
    <lineage>
        <taxon>Eukaryota</taxon>
        <taxon>Amoebozoa</taxon>
        <taxon>Discosea</taxon>
        <taxon>Flabellinia</taxon>
        <taxon>Dactylopodida</taxon>
        <taxon>Paramoebidae</taxon>
        <taxon>Paramoeba</taxon>
    </lineage>
</organism>
<proteinExistence type="predicted"/>
<evidence type="ECO:0000259" key="1">
    <source>
        <dbReference type="Pfam" id="PF01323"/>
    </source>
</evidence>
<dbReference type="AlphaFoldDB" id="A0A7S4P0F0"/>
<dbReference type="PANTHER" id="PTHR13887:SF41">
    <property type="entry name" value="THIOREDOXIN SUPERFAMILY PROTEIN"/>
    <property type="match status" value="1"/>
</dbReference>
<name>A0A7S4P0F0_9EUKA</name>
<dbReference type="SUPFAM" id="SSF52833">
    <property type="entry name" value="Thioredoxin-like"/>
    <property type="match status" value="1"/>
</dbReference>
<dbReference type="PANTHER" id="PTHR13887">
    <property type="entry name" value="GLUTATHIONE S-TRANSFERASE KAPPA"/>
    <property type="match status" value="1"/>
</dbReference>
<sequence length="193" mass="21941">MQKKDNNFPQVKFVRKPFILRPERQGVESWLEVLTKLGQSRGNPHWVDSFVPSMCQKGKAIGVNFEFDTEVGNSMDSLRLLEWCREMKGWEKQAQLSHTLAVYHFEQKKTVGRHDNLLAACEEVGISPEEAQSVLSDPTLYRKKVEEGIEEAHNNGFFSIPVFSFFVNGKLKDTTNGALSVGEYESILRTVCA</sequence>
<dbReference type="Pfam" id="PF01323">
    <property type="entry name" value="DSBA"/>
    <property type="match status" value="1"/>
</dbReference>
<dbReference type="InterPro" id="IPR001853">
    <property type="entry name" value="DSBA-like_thioredoxin_dom"/>
</dbReference>
<protein>
    <recommendedName>
        <fullName evidence="1">DSBA-like thioredoxin domain-containing protein</fullName>
    </recommendedName>
</protein>
<gene>
    <name evidence="2" type="ORF">NAES01612_LOCUS17513</name>
</gene>
<reference evidence="2" key="1">
    <citation type="submission" date="2021-01" db="EMBL/GenBank/DDBJ databases">
        <authorList>
            <person name="Corre E."/>
            <person name="Pelletier E."/>
            <person name="Niang G."/>
            <person name="Scheremetjew M."/>
            <person name="Finn R."/>
            <person name="Kale V."/>
            <person name="Holt S."/>
            <person name="Cochrane G."/>
            <person name="Meng A."/>
            <person name="Brown T."/>
            <person name="Cohen L."/>
        </authorList>
    </citation>
    <scope>NUCLEOTIDE SEQUENCE</scope>
    <source>
        <strain evidence="2">SoJaBio B1-5/56/2</strain>
    </source>
</reference>
<dbReference type="EMBL" id="HBKR01026702">
    <property type="protein sequence ID" value="CAE2319706.1"/>
    <property type="molecule type" value="Transcribed_RNA"/>
</dbReference>
<dbReference type="GO" id="GO:0016491">
    <property type="term" value="F:oxidoreductase activity"/>
    <property type="evidence" value="ECO:0007669"/>
    <property type="project" value="InterPro"/>
</dbReference>
<dbReference type="Gene3D" id="3.40.30.10">
    <property type="entry name" value="Glutaredoxin"/>
    <property type="match status" value="1"/>
</dbReference>